<evidence type="ECO:0000313" key="3">
    <source>
        <dbReference type="Proteomes" id="UP000054270"/>
    </source>
</evidence>
<dbReference type="EMBL" id="KN817526">
    <property type="protein sequence ID" value="KJA26902.1"/>
    <property type="molecule type" value="Genomic_DNA"/>
</dbReference>
<proteinExistence type="predicted"/>
<dbReference type="OrthoDB" id="3264871at2759"/>
<feature type="non-terminal residue" evidence="2">
    <location>
        <position position="300"/>
    </location>
</feature>
<gene>
    <name evidence="2" type="ORF">HYPSUDRAFT_132204</name>
</gene>
<dbReference type="SUPFAM" id="SSF56219">
    <property type="entry name" value="DNase I-like"/>
    <property type="match status" value="1"/>
</dbReference>
<evidence type="ECO:0000313" key="2">
    <source>
        <dbReference type="EMBL" id="KJA26902.1"/>
    </source>
</evidence>
<dbReference type="Pfam" id="PF03372">
    <property type="entry name" value="Exo_endo_phos"/>
    <property type="match status" value="1"/>
</dbReference>
<dbReference type="Proteomes" id="UP000054270">
    <property type="component" value="Unassembled WGS sequence"/>
</dbReference>
<reference evidence="3" key="1">
    <citation type="submission" date="2014-04" db="EMBL/GenBank/DDBJ databases">
        <title>Evolutionary Origins and Diversification of the Mycorrhizal Mutualists.</title>
        <authorList>
            <consortium name="DOE Joint Genome Institute"/>
            <consortium name="Mycorrhizal Genomics Consortium"/>
            <person name="Kohler A."/>
            <person name="Kuo A."/>
            <person name="Nagy L.G."/>
            <person name="Floudas D."/>
            <person name="Copeland A."/>
            <person name="Barry K.W."/>
            <person name="Cichocki N."/>
            <person name="Veneault-Fourrey C."/>
            <person name="LaButti K."/>
            <person name="Lindquist E.A."/>
            <person name="Lipzen A."/>
            <person name="Lundell T."/>
            <person name="Morin E."/>
            <person name="Murat C."/>
            <person name="Riley R."/>
            <person name="Ohm R."/>
            <person name="Sun H."/>
            <person name="Tunlid A."/>
            <person name="Henrissat B."/>
            <person name="Grigoriev I.V."/>
            <person name="Hibbett D.S."/>
            <person name="Martin F."/>
        </authorList>
    </citation>
    <scope>NUCLEOTIDE SEQUENCE [LARGE SCALE GENOMIC DNA]</scope>
    <source>
        <strain evidence="3">FD-334 SS-4</strain>
    </source>
</reference>
<name>A0A0D2LGZ4_HYPSF</name>
<keyword evidence="3" id="KW-1185">Reference proteome</keyword>
<protein>
    <recommendedName>
        <fullName evidence="1">Endonuclease/exonuclease/phosphatase domain-containing protein</fullName>
    </recommendedName>
</protein>
<dbReference type="InterPro" id="IPR005135">
    <property type="entry name" value="Endo/exonuclease/phosphatase"/>
</dbReference>
<dbReference type="InterPro" id="IPR036691">
    <property type="entry name" value="Endo/exonu/phosph_ase_sf"/>
</dbReference>
<evidence type="ECO:0000259" key="1">
    <source>
        <dbReference type="Pfam" id="PF03372"/>
    </source>
</evidence>
<dbReference type="OMA" id="CEGARTE"/>
<dbReference type="Gene3D" id="3.60.10.10">
    <property type="entry name" value="Endonuclease/exonuclease/phosphatase"/>
    <property type="match status" value="1"/>
</dbReference>
<dbReference type="GO" id="GO:0003824">
    <property type="term" value="F:catalytic activity"/>
    <property type="evidence" value="ECO:0007669"/>
    <property type="project" value="InterPro"/>
</dbReference>
<organism evidence="2 3">
    <name type="scientific">Hypholoma sublateritium (strain FD-334 SS-4)</name>
    <dbReference type="NCBI Taxonomy" id="945553"/>
    <lineage>
        <taxon>Eukaryota</taxon>
        <taxon>Fungi</taxon>
        <taxon>Dikarya</taxon>
        <taxon>Basidiomycota</taxon>
        <taxon>Agaricomycotina</taxon>
        <taxon>Agaricomycetes</taxon>
        <taxon>Agaricomycetidae</taxon>
        <taxon>Agaricales</taxon>
        <taxon>Agaricineae</taxon>
        <taxon>Strophariaceae</taxon>
        <taxon>Hypholoma</taxon>
    </lineage>
</organism>
<accession>A0A0D2LGZ4</accession>
<dbReference type="AlphaFoldDB" id="A0A0D2LGZ4"/>
<sequence>MHIITSADPVSPNATGGVTIVINKDLANTTGTQVYEIVPGRALMISVPWHRDKTITVLSVYAPTNNQESTIFWEELNIGRQGRPQPDVILGDFNLVEDALDRLPPHRDPPAPTEGLTNLITALDMTDGWRETHPDTLQYTYSQSLRQGAAHSRIDRIYIRRDGLKFSNNWEISTPGIPTDHQLVSAQITDAVLPFIGKGRWVFPSHLINNKKAMRALTSLCRKAETAMNEIAVRTDELNPQTIFDNLIKDIKDTATLEARLATSNLDKEIRNLETERDIATNDETKSVEARQITTALLQE</sequence>
<feature type="domain" description="Endonuclease/exonuclease/phosphatase" evidence="1">
    <location>
        <begin position="15"/>
        <end position="181"/>
    </location>
</feature>